<sequence>MSFNKNLQNFAPTSNTLPRPDENFVIELSTDSNNELNAEEQFFKH</sequence>
<feature type="non-terminal residue" evidence="2">
    <location>
        <position position="45"/>
    </location>
</feature>
<evidence type="ECO:0000313" key="3">
    <source>
        <dbReference type="Proteomes" id="UP000789396"/>
    </source>
</evidence>
<name>A0A9N9JYA2_9GLOM</name>
<keyword evidence="3" id="KW-1185">Reference proteome</keyword>
<evidence type="ECO:0000256" key="1">
    <source>
        <dbReference type="SAM" id="MobiDB-lite"/>
    </source>
</evidence>
<feature type="compositionally biased region" description="Polar residues" evidence="1">
    <location>
        <begin position="1"/>
        <end position="17"/>
    </location>
</feature>
<proteinExistence type="predicted"/>
<dbReference type="OrthoDB" id="2462816at2759"/>
<dbReference type="Proteomes" id="UP000789396">
    <property type="component" value="Unassembled WGS sequence"/>
</dbReference>
<feature type="region of interest" description="Disordered" evidence="1">
    <location>
        <begin position="1"/>
        <end position="21"/>
    </location>
</feature>
<organism evidence="2 3">
    <name type="scientific">Racocetra fulgida</name>
    <dbReference type="NCBI Taxonomy" id="60492"/>
    <lineage>
        <taxon>Eukaryota</taxon>
        <taxon>Fungi</taxon>
        <taxon>Fungi incertae sedis</taxon>
        <taxon>Mucoromycota</taxon>
        <taxon>Glomeromycotina</taxon>
        <taxon>Glomeromycetes</taxon>
        <taxon>Diversisporales</taxon>
        <taxon>Gigasporaceae</taxon>
        <taxon>Racocetra</taxon>
    </lineage>
</organism>
<comment type="caution">
    <text evidence="2">The sequence shown here is derived from an EMBL/GenBank/DDBJ whole genome shotgun (WGS) entry which is preliminary data.</text>
</comment>
<protein>
    <submittedName>
        <fullName evidence="2">8018_t:CDS:1</fullName>
    </submittedName>
</protein>
<reference evidence="2" key="1">
    <citation type="submission" date="2021-06" db="EMBL/GenBank/DDBJ databases">
        <authorList>
            <person name="Kallberg Y."/>
            <person name="Tangrot J."/>
            <person name="Rosling A."/>
        </authorList>
    </citation>
    <scope>NUCLEOTIDE SEQUENCE</scope>
    <source>
        <strain evidence="2">IN212</strain>
    </source>
</reference>
<dbReference type="AlphaFoldDB" id="A0A9N9JYA2"/>
<evidence type="ECO:0000313" key="2">
    <source>
        <dbReference type="EMBL" id="CAG8797733.1"/>
    </source>
</evidence>
<gene>
    <name evidence="2" type="ORF">RFULGI_LOCUS17407</name>
</gene>
<accession>A0A9N9JYA2</accession>
<dbReference type="EMBL" id="CAJVPZ010068088">
    <property type="protein sequence ID" value="CAG8797733.1"/>
    <property type="molecule type" value="Genomic_DNA"/>
</dbReference>